<dbReference type="GO" id="GO:0031929">
    <property type="term" value="P:TOR signaling"/>
    <property type="evidence" value="ECO:0007669"/>
    <property type="project" value="InterPro"/>
</dbReference>
<dbReference type="GO" id="GO:0009267">
    <property type="term" value="P:cellular response to starvation"/>
    <property type="evidence" value="ECO:0007669"/>
    <property type="project" value="TreeGrafter"/>
</dbReference>
<proteinExistence type="inferred from homology"/>
<dbReference type="PRINTS" id="PR01547">
    <property type="entry name" value="YEAST176DUF"/>
</dbReference>
<keyword evidence="3" id="KW-0677">Repeat</keyword>
<dbReference type="InterPro" id="IPR004083">
    <property type="entry name" value="Raptor"/>
</dbReference>
<dbReference type="Gene3D" id="1.25.10.10">
    <property type="entry name" value="Leucine-rich Repeat Variant"/>
    <property type="match status" value="1"/>
</dbReference>
<dbReference type="SUPFAM" id="SSF50978">
    <property type="entry name" value="WD40 repeat-like"/>
    <property type="match status" value="1"/>
</dbReference>
<dbReference type="InterPro" id="IPR029347">
    <property type="entry name" value="Raptor_N"/>
</dbReference>
<dbReference type="Gene3D" id="2.130.10.10">
    <property type="entry name" value="YVTN repeat-like/Quinoprotein amine dehydrogenase"/>
    <property type="match status" value="2"/>
</dbReference>
<dbReference type="InterPro" id="IPR036322">
    <property type="entry name" value="WD40_repeat_dom_sf"/>
</dbReference>
<dbReference type="PANTHER" id="PTHR12848:SF16">
    <property type="entry name" value="REGULATORY-ASSOCIATED PROTEIN OF MTOR"/>
    <property type="match status" value="1"/>
</dbReference>
<name>A0A7J6G7T0_CANSA</name>
<protein>
    <recommendedName>
        <fullName evidence="4">Raptor N-terminal CASPase-like domain-containing protein</fullName>
    </recommendedName>
</protein>
<dbReference type="SUPFAM" id="SSF48371">
    <property type="entry name" value="ARM repeat"/>
    <property type="match status" value="1"/>
</dbReference>
<evidence type="ECO:0000256" key="1">
    <source>
        <dbReference type="ARBA" id="ARBA00009257"/>
    </source>
</evidence>
<dbReference type="SMART" id="SM00320">
    <property type="entry name" value="WD40"/>
    <property type="match status" value="4"/>
</dbReference>
<dbReference type="FunFam" id="2.130.10.10:FF:003578">
    <property type="entry name" value="Regulatory-associated protein of TOR 1"/>
    <property type="match status" value="1"/>
</dbReference>
<dbReference type="InterPro" id="IPR011989">
    <property type="entry name" value="ARM-like"/>
</dbReference>
<dbReference type="Proteomes" id="UP000525078">
    <property type="component" value="Unassembled WGS sequence"/>
</dbReference>
<dbReference type="Pfam" id="PF00400">
    <property type="entry name" value="WD40"/>
    <property type="match status" value="1"/>
</dbReference>
<evidence type="ECO:0000313" key="6">
    <source>
        <dbReference type="Proteomes" id="UP000525078"/>
    </source>
</evidence>
<dbReference type="FunFam" id="1.25.10.10:FF:000145">
    <property type="entry name" value="Regulatory-associated protein of TOR 1"/>
    <property type="match status" value="1"/>
</dbReference>
<evidence type="ECO:0000256" key="2">
    <source>
        <dbReference type="ARBA" id="ARBA00022574"/>
    </source>
</evidence>
<dbReference type="SMART" id="SM01302">
    <property type="entry name" value="Raptor_N"/>
    <property type="match status" value="1"/>
</dbReference>
<dbReference type="InterPro" id="IPR015943">
    <property type="entry name" value="WD40/YVTN_repeat-like_dom_sf"/>
</dbReference>
<dbReference type="InterPro" id="IPR001680">
    <property type="entry name" value="WD40_rpt"/>
</dbReference>
<dbReference type="EMBL" id="JAATIP010000070">
    <property type="protein sequence ID" value="KAF4378984.1"/>
    <property type="molecule type" value="Genomic_DNA"/>
</dbReference>
<dbReference type="GO" id="GO:0031931">
    <property type="term" value="C:TORC1 complex"/>
    <property type="evidence" value="ECO:0007669"/>
    <property type="project" value="InterPro"/>
</dbReference>
<comment type="caution">
    <text evidence="5">The sequence shown here is derived from an EMBL/GenBank/DDBJ whole genome shotgun (WGS) entry which is preliminary data.</text>
</comment>
<dbReference type="GO" id="GO:0030307">
    <property type="term" value="P:positive regulation of cell growth"/>
    <property type="evidence" value="ECO:0007669"/>
    <property type="project" value="TreeGrafter"/>
</dbReference>
<dbReference type="GO" id="GO:0010506">
    <property type="term" value="P:regulation of autophagy"/>
    <property type="evidence" value="ECO:0007669"/>
    <property type="project" value="TreeGrafter"/>
</dbReference>
<sequence>MALGDLMASRFSQSSVALVSNHLDEEYVSSHDDVVDLSSQRLDSETASSSYGNGTNATTTSMAYLPQTVVLCEFRHEAFEACIPAGPSDTGLISKWRPKDRSRMTVLVLKDTDSCTVCCESVIEVLSTGGTTKSAGDMKTGYVALVLCLNISVDPPDVIKISPCARMECWTDPFSMAPQKALETIGKNLSAQYERWQPRARYKVQPDPTVDEVKKLCNTCRRYAKSERVLFHYNGHGVPKPTASGEIWVFNKVYNSAQSYTQYIPLPISDLDSWLKTPSIYVFDCSAAGNVVNAFIELHDWAASSSSGSTRDCILLGACEAHETLPQSAEFPADVFTSCLTTPIKMALRCLSTESLLAVIILFRAVGDYPSFQRLLHSTLSLVLIQDLPIAIRVCLVYISGSTSGFSFHLLMLLILLPPSEICKRTIEFCRRSLLHESLDESLIDKIPGRQNDRKTLLGELNWIFTAVTDTIAWNVLPHELFQRLFRQDLLVASLFRNFLLAERIMRSANCSPISHPLLPPTHQHHMWDAWDMAAEICLSQLPSLVEDPTAEFQPSPFFTEQLTAFEVWLDHGSEHKKPPEQLPIVLQVLLSQCHRFRALVLLGRFLDMGPWAVDLALSVGIFPYVLKLLQTTTPELRQILVFIWTKILALDKSCQVDLVKDGGHTYFIRFLDSQEAYPEQRAMAAFVLAVIVDGHRRGQEACIEAGLVQVCLRHLQVSTPSDAQTEPLFLQWLCLCLGKLWEDFPEAQIMGLGEDALAIYAPLLSAPQPEVRASAVFALGTLLDVGSNFCRDGVGGDEECDNDEKSRAEISIIKSLLSVASDGSPLVRAEVAVALGRFSFGHNNHLKSIAAAYWKHQSGSPLSSLPSLAHIRSPSSVVPSQIGPISRVGTDSSPFVRDGRVCTSSPLATSGIMHGSPLSDDSSQLSDSGILNDGVSNGVANHSAVKPLDNVMYSQCVSAMCALAKDPSPRIARLGRRVLAIIGIEQVVAKPLKTSGGSVRPSDPMASSAFGLVRSSSWLDMNGGGHTSLTFRTPPVSPPRPSYLTGMRRVCSLEFRPHLMSSPDSGLAGPLLNSGVSSGSTERSLLPQSTIYNWSCGHFSKPLLTVADDSEEILAKREEREKFALEHIAKCQHSSVSKPNTQIARWDTKFETGTKTILLQPFSPIVIAADENERIGCVLWGLLSGDGNIRIWKDYASKDEQKLVTAFSSIQGYKPGIRSLNAVVDWQQQSGYLYASGEVPRIMIWDLDKEQLFNSVLSSPDCSISALSASQVHGSQFAAGFVDGSVRLYDVRTPESLVCAVRPHTQRVERVVGIGFQPGLDPAKIVSASQAGDIQFLDIRSKREAYLTIEAHRGSLTALAIHRHAPIIASGSAKQLIKVFSLEGEQLNTIRYYPTIMAQKIGSVSCLSFHPYEVLLAAGAVDALVSIHAD</sequence>
<keyword evidence="2" id="KW-0853">WD repeat</keyword>
<dbReference type="GO" id="GO:0071230">
    <property type="term" value="P:cellular response to amino acid stimulus"/>
    <property type="evidence" value="ECO:0007669"/>
    <property type="project" value="TreeGrafter"/>
</dbReference>
<dbReference type="GO" id="GO:0030674">
    <property type="term" value="F:protein-macromolecule adaptor activity"/>
    <property type="evidence" value="ECO:0007669"/>
    <property type="project" value="TreeGrafter"/>
</dbReference>
<dbReference type="PANTHER" id="PTHR12848">
    <property type="entry name" value="REGULATORY-ASSOCIATED PROTEIN OF MTOR"/>
    <property type="match status" value="1"/>
</dbReference>
<evidence type="ECO:0000256" key="3">
    <source>
        <dbReference type="ARBA" id="ARBA00022737"/>
    </source>
</evidence>
<organism evidence="5 6">
    <name type="scientific">Cannabis sativa</name>
    <name type="common">Hemp</name>
    <name type="synonym">Marijuana</name>
    <dbReference type="NCBI Taxonomy" id="3483"/>
    <lineage>
        <taxon>Eukaryota</taxon>
        <taxon>Viridiplantae</taxon>
        <taxon>Streptophyta</taxon>
        <taxon>Embryophyta</taxon>
        <taxon>Tracheophyta</taxon>
        <taxon>Spermatophyta</taxon>
        <taxon>Magnoliopsida</taxon>
        <taxon>eudicotyledons</taxon>
        <taxon>Gunneridae</taxon>
        <taxon>Pentapetalae</taxon>
        <taxon>rosids</taxon>
        <taxon>fabids</taxon>
        <taxon>Rosales</taxon>
        <taxon>Cannabaceae</taxon>
        <taxon>Cannabis</taxon>
    </lineage>
</organism>
<accession>A0A7J6G7T0</accession>
<evidence type="ECO:0000259" key="4">
    <source>
        <dbReference type="SMART" id="SM01302"/>
    </source>
</evidence>
<dbReference type="Pfam" id="PF14538">
    <property type="entry name" value="Raptor_N"/>
    <property type="match status" value="1"/>
</dbReference>
<feature type="domain" description="Raptor N-terminal CASPase-like" evidence="4">
    <location>
        <begin position="137"/>
        <end position="296"/>
    </location>
</feature>
<dbReference type="GO" id="GO:0005737">
    <property type="term" value="C:cytoplasm"/>
    <property type="evidence" value="ECO:0007669"/>
    <property type="project" value="TreeGrafter"/>
</dbReference>
<comment type="similarity">
    <text evidence="1">Belongs to the WD repeat RAPTOR family.</text>
</comment>
<reference evidence="5 6" key="1">
    <citation type="journal article" date="2020" name="bioRxiv">
        <title>Sequence and annotation of 42 cannabis genomes reveals extensive copy number variation in cannabinoid synthesis and pathogen resistance genes.</title>
        <authorList>
            <person name="Mckernan K.J."/>
            <person name="Helbert Y."/>
            <person name="Kane L.T."/>
            <person name="Ebling H."/>
            <person name="Zhang L."/>
            <person name="Liu B."/>
            <person name="Eaton Z."/>
            <person name="Mclaughlin S."/>
            <person name="Kingan S."/>
            <person name="Baybayan P."/>
            <person name="Concepcion G."/>
            <person name="Jordan M."/>
            <person name="Riva A."/>
            <person name="Barbazuk W."/>
            <person name="Harkins T."/>
        </authorList>
    </citation>
    <scope>NUCLEOTIDE SEQUENCE [LARGE SCALE GENOMIC DNA]</scope>
    <source>
        <strain evidence="6">cv. Jamaican Lion 4</strain>
        <tissue evidence="5">Leaf</tissue>
    </source>
</reference>
<dbReference type="InterPro" id="IPR016024">
    <property type="entry name" value="ARM-type_fold"/>
</dbReference>
<gene>
    <name evidence="5" type="ORF">F8388_022071</name>
</gene>
<evidence type="ECO:0000313" key="5">
    <source>
        <dbReference type="EMBL" id="KAF4378984.1"/>
    </source>
</evidence>